<accession>B8HV93</accession>
<dbReference type="AlphaFoldDB" id="B8HV93"/>
<reference evidence="3" key="1">
    <citation type="submission" date="2009-01" db="EMBL/GenBank/DDBJ databases">
        <title>Complete sequence of chromosome Cyanothece sp. PCC 7425.</title>
        <authorList>
            <consortium name="US DOE Joint Genome Institute"/>
            <person name="Lucas S."/>
            <person name="Copeland A."/>
            <person name="Lapidus A."/>
            <person name="Glavina del Rio T."/>
            <person name="Dalin E."/>
            <person name="Tice H."/>
            <person name="Bruce D."/>
            <person name="Goodwin L."/>
            <person name="Pitluck S."/>
            <person name="Sims D."/>
            <person name="Meineke L."/>
            <person name="Brettin T."/>
            <person name="Detter J.C."/>
            <person name="Han C."/>
            <person name="Larimer F."/>
            <person name="Land M."/>
            <person name="Hauser L."/>
            <person name="Kyrpides N."/>
            <person name="Ovchinnikova G."/>
            <person name="Liberton M."/>
            <person name="Stoeckel J."/>
            <person name="Banerjee A."/>
            <person name="Singh A."/>
            <person name="Page L."/>
            <person name="Sato H."/>
            <person name="Zhao L."/>
            <person name="Sherman L."/>
            <person name="Pakrasi H."/>
            <person name="Richardson P."/>
        </authorList>
    </citation>
    <scope>NUCLEOTIDE SEQUENCE</scope>
    <source>
        <strain evidence="3">PCC 7425</strain>
    </source>
</reference>
<proteinExistence type="inferred from homology"/>
<sequence>MSNSLLVTGIAGFIGRYVARYFIEQGWSVIGIDNSPPENAPLANLKAYHRLQLPDTSLATIIASYSPQVCIHCAGRASVGSSITDPASDFYGNTLLTFEVLNTLRVNAPQCKFIYLSSAAVYGNPQSLPISEEHLPYPISPYGFHKLQGEQLCLEFSKVHDMATASARIFSAYGPGIRRQVMWDICHKAIFQDSITLQGTGQESRDFIHALEIAKALFLIANKAPMQGEVYNLGTGIEVTIAELAELLLEAFDYQGCIKFDGKVSVGNPLNWQAEISKIQALGFKPEVPLKKGIRTFANWCRAELVGI</sequence>
<evidence type="ECO:0000256" key="1">
    <source>
        <dbReference type="ARBA" id="ARBA00007637"/>
    </source>
</evidence>
<dbReference type="Gene3D" id="3.40.50.720">
    <property type="entry name" value="NAD(P)-binding Rossmann-like Domain"/>
    <property type="match status" value="1"/>
</dbReference>
<protein>
    <submittedName>
        <fullName evidence="3">NAD-dependent epimerase/dehydratase</fullName>
    </submittedName>
</protein>
<dbReference type="eggNOG" id="COG0451">
    <property type="taxonomic scope" value="Bacteria"/>
</dbReference>
<feature type="domain" description="NAD-dependent epimerase/dehydratase" evidence="2">
    <location>
        <begin position="6"/>
        <end position="234"/>
    </location>
</feature>
<dbReference type="STRING" id="395961.Cyan7425_2184"/>
<dbReference type="InterPro" id="IPR001509">
    <property type="entry name" value="Epimerase_deHydtase"/>
</dbReference>
<dbReference type="OrthoDB" id="9771073at2"/>
<dbReference type="InterPro" id="IPR036291">
    <property type="entry name" value="NAD(P)-bd_dom_sf"/>
</dbReference>
<dbReference type="CDD" id="cd08946">
    <property type="entry name" value="SDR_e"/>
    <property type="match status" value="1"/>
</dbReference>
<name>B8HV93_CYAP4</name>
<gene>
    <name evidence="3" type="ordered locus">Cyan7425_2184</name>
</gene>
<organism evidence="3">
    <name type="scientific">Cyanothece sp. (strain PCC 7425 / ATCC 29141)</name>
    <dbReference type="NCBI Taxonomy" id="395961"/>
    <lineage>
        <taxon>Bacteria</taxon>
        <taxon>Bacillati</taxon>
        <taxon>Cyanobacteriota</taxon>
        <taxon>Cyanophyceae</taxon>
        <taxon>Gomontiellales</taxon>
        <taxon>Cyanothecaceae</taxon>
        <taxon>Cyanothece</taxon>
    </lineage>
</organism>
<evidence type="ECO:0000259" key="2">
    <source>
        <dbReference type="Pfam" id="PF01370"/>
    </source>
</evidence>
<evidence type="ECO:0000313" key="3">
    <source>
        <dbReference type="EMBL" id="ACL44545.1"/>
    </source>
</evidence>
<dbReference type="Pfam" id="PF01370">
    <property type="entry name" value="Epimerase"/>
    <property type="match status" value="1"/>
</dbReference>
<comment type="similarity">
    <text evidence="1">Belongs to the NAD(P)-dependent epimerase/dehydratase family.</text>
</comment>
<dbReference type="EMBL" id="CP001344">
    <property type="protein sequence ID" value="ACL44545.1"/>
    <property type="molecule type" value="Genomic_DNA"/>
</dbReference>
<dbReference type="KEGG" id="cyn:Cyan7425_2184"/>
<dbReference type="HOGENOM" id="CLU_007383_1_7_3"/>
<dbReference type="PANTHER" id="PTHR43000">
    <property type="entry name" value="DTDP-D-GLUCOSE 4,6-DEHYDRATASE-RELATED"/>
    <property type="match status" value="1"/>
</dbReference>
<dbReference type="SUPFAM" id="SSF51735">
    <property type="entry name" value="NAD(P)-binding Rossmann-fold domains"/>
    <property type="match status" value="1"/>
</dbReference>